<dbReference type="Proteomes" id="UP000295198">
    <property type="component" value="Unassembled WGS sequence"/>
</dbReference>
<keyword evidence="3" id="KW-1185">Reference proteome</keyword>
<keyword evidence="1" id="KW-0732">Signal</keyword>
<gene>
    <name evidence="2" type="ORF">EKO23_01295</name>
</gene>
<dbReference type="AlphaFoldDB" id="A0A4V1Y057"/>
<dbReference type="PROSITE" id="PS51257">
    <property type="entry name" value="PROKAR_LIPOPROTEIN"/>
    <property type="match status" value="1"/>
</dbReference>
<evidence type="ECO:0000256" key="1">
    <source>
        <dbReference type="SAM" id="SignalP"/>
    </source>
</evidence>
<protein>
    <recommendedName>
        <fullName evidence="4">Lipoprotein</fullName>
    </recommendedName>
</protein>
<evidence type="ECO:0000313" key="2">
    <source>
        <dbReference type="EMBL" id="RYP89089.1"/>
    </source>
</evidence>
<feature type="signal peptide" evidence="1">
    <location>
        <begin position="1"/>
        <end position="28"/>
    </location>
</feature>
<dbReference type="EMBL" id="SDKM01000001">
    <property type="protein sequence ID" value="RYP89089.1"/>
    <property type="molecule type" value="Genomic_DNA"/>
</dbReference>
<sequence length="293" mass="31684">MRPSTMRAHLLPALVVALLSLPALTACAGRDPGPGPDASIEAAGGRIDLTPPAEPYAGPLYAEPHTGTRIDRAGAAGPVVECDTLGTDLGFNRHGFDDREAGATPESALLGWIDDLTWSWPTAGWRLERRDGDRVLFTFPVDGVVKQAVVVHDGETVSGGGWYVESWAQCDLSELPRTVTDRAGVLVWTDADGRPVPTTRVVSWPGPEHCDWQDSTVLGMGAARYWRKPPDYLASRLDGRYVASAPLPADARETGFRRGRDHLWLAADGRAAYVGTRRGVEVWPREARPIGCD</sequence>
<proteinExistence type="predicted"/>
<organism evidence="2 3">
    <name type="scientific">Nocardioides guangzhouensis</name>
    <dbReference type="NCBI Taxonomy" id="2497878"/>
    <lineage>
        <taxon>Bacteria</taxon>
        <taxon>Bacillati</taxon>
        <taxon>Actinomycetota</taxon>
        <taxon>Actinomycetes</taxon>
        <taxon>Propionibacteriales</taxon>
        <taxon>Nocardioidaceae</taxon>
        <taxon>Nocardioides</taxon>
    </lineage>
</organism>
<feature type="chain" id="PRO_5020832644" description="Lipoprotein" evidence="1">
    <location>
        <begin position="29"/>
        <end position="293"/>
    </location>
</feature>
<comment type="caution">
    <text evidence="2">The sequence shown here is derived from an EMBL/GenBank/DDBJ whole genome shotgun (WGS) entry which is preliminary data.</text>
</comment>
<reference evidence="2 3" key="1">
    <citation type="submission" date="2019-01" db="EMBL/GenBank/DDBJ databases">
        <title>Nocardioides guangzhouensis sp. nov., an actinobacterium isolated from soil.</title>
        <authorList>
            <person name="Fu Y."/>
            <person name="Cai Y."/>
            <person name="Lin Z."/>
            <person name="Chen P."/>
        </authorList>
    </citation>
    <scope>NUCLEOTIDE SEQUENCE [LARGE SCALE GENOMIC DNA]</scope>
    <source>
        <strain evidence="2 3">130</strain>
    </source>
</reference>
<name>A0A4V1Y057_9ACTN</name>
<dbReference type="RefSeq" id="WP_134713243.1">
    <property type="nucleotide sequence ID" value="NZ_SDKM01000001.1"/>
</dbReference>
<evidence type="ECO:0000313" key="3">
    <source>
        <dbReference type="Proteomes" id="UP000295198"/>
    </source>
</evidence>
<accession>A0A4V1Y057</accession>
<dbReference type="OrthoDB" id="5183782at2"/>
<evidence type="ECO:0008006" key="4">
    <source>
        <dbReference type="Google" id="ProtNLM"/>
    </source>
</evidence>